<organism evidence="20 21">
    <name type="scientific">SAR92 bacterium BACL26 MAG-121220-bin70</name>
    <dbReference type="NCBI Taxonomy" id="1655626"/>
    <lineage>
        <taxon>Bacteria</taxon>
        <taxon>Pseudomonadati</taxon>
        <taxon>Pseudomonadota</taxon>
        <taxon>Gammaproteobacteria</taxon>
        <taxon>Cellvibrionales</taxon>
        <taxon>Porticoccaceae</taxon>
        <taxon>SAR92 clade</taxon>
    </lineage>
</organism>
<dbReference type="InterPro" id="IPR015797">
    <property type="entry name" value="NUDIX_hydrolase-like_dom_sf"/>
</dbReference>
<feature type="binding site" evidence="17">
    <location>
        <position position="24"/>
    </location>
    <ligand>
        <name>8-oxo-dGTP</name>
        <dbReference type="ChEBI" id="CHEBI:77896"/>
    </ligand>
</feature>
<evidence type="ECO:0000259" key="19">
    <source>
        <dbReference type="PROSITE" id="PS51462"/>
    </source>
</evidence>
<evidence type="ECO:0000256" key="18">
    <source>
        <dbReference type="PIRSR" id="PIRSR603561-2"/>
    </source>
</evidence>
<evidence type="ECO:0000256" key="2">
    <source>
        <dbReference type="ARBA" id="ARBA00005582"/>
    </source>
</evidence>
<protein>
    <recommendedName>
        <fullName evidence="13">8-oxo-dGTP diphosphatase</fullName>
        <ecNumber evidence="12">3.6.1.55</ecNumber>
    </recommendedName>
    <alternativeName>
        <fullName evidence="16">7,8-dihydro-8-oxoguanine-triphosphatase</fullName>
    </alternativeName>
    <alternativeName>
        <fullName evidence="15">Mutator protein MutT</fullName>
    </alternativeName>
    <alternativeName>
        <fullName evidence="14">dGTP pyrophosphohydrolase</fullName>
    </alternativeName>
</protein>
<dbReference type="PANTHER" id="PTHR47707:SF1">
    <property type="entry name" value="NUDIX HYDROLASE FAMILY PROTEIN"/>
    <property type="match status" value="1"/>
</dbReference>
<comment type="caution">
    <text evidence="20">The sequence shown here is derived from an EMBL/GenBank/DDBJ whole genome shotgun (WGS) entry which is preliminary data.</text>
</comment>
<keyword evidence="7" id="KW-0378">Hydrolase</keyword>
<sequence>MQVVAAVIHGEHEGSPDHILISQRPNHLHQGGLWEFPGGKIEGHETPYQGLLRELKEELDIVVTKATPLMQITHDYPDKKVSLDIWTVTEFNGLPLGVEGQEVRWVSLQDLPNFKFPAANQLILARLCDQD</sequence>
<keyword evidence="8 18" id="KW-0460">Magnesium</keyword>
<dbReference type="PROSITE" id="PS00893">
    <property type="entry name" value="NUDIX_BOX"/>
    <property type="match status" value="1"/>
</dbReference>
<comment type="catalytic activity">
    <reaction evidence="10">
        <text>8-oxo-dGTP + H2O = 8-oxo-dGMP + diphosphate + H(+)</text>
        <dbReference type="Rhea" id="RHEA:31575"/>
        <dbReference type="ChEBI" id="CHEBI:15377"/>
        <dbReference type="ChEBI" id="CHEBI:15378"/>
        <dbReference type="ChEBI" id="CHEBI:33019"/>
        <dbReference type="ChEBI" id="CHEBI:63224"/>
        <dbReference type="ChEBI" id="CHEBI:77896"/>
        <dbReference type="EC" id="3.6.1.55"/>
    </reaction>
</comment>
<evidence type="ECO:0000256" key="17">
    <source>
        <dbReference type="PIRSR" id="PIRSR603561-1"/>
    </source>
</evidence>
<proteinExistence type="inferred from homology"/>
<dbReference type="Proteomes" id="UP000051213">
    <property type="component" value="Unassembled WGS sequence"/>
</dbReference>
<feature type="domain" description="Nudix hydrolase" evidence="19">
    <location>
        <begin position="1"/>
        <end position="129"/>
    </location>
</feature>
<reference evidence="20 21" key="1">
    <citation type="submission" date="2015-10" db="EMBL/GenBank/DDBJ databases">
        <title>Metagenome-Assembled Genomes uncover a global brackish microbiome.</title>
        <authorList>
            <person name="Hugerth L.W."/>
            <person name="Larsson J."/>
            <person name="Alneberg J."/>
            <person name="Lindh M.V."/>
            <person name="Legrand C."/>
            <person name="Pinhassi J."/>
            <person name="Andersson A.F."/>
        </authorList>
    </citation>
    <scope>NUCLEOTIDE SEQUENCE [LARGE SCALE GENOMIC DNA]</scope>
    <source>
        <strain evidence="20">BACL26 MAG-121220-bin70</strain>
    </source>
</reference>
<evidence type="ECO:0000256" key="4">
    <source>
        <dbReference type="ARBA" id="ARBA00022705"/>
    </source>
</evidence>
<dbReference type="Gene3D" id="3.90.79.10">
    <property type="entry name" value="Nucleoside Triphosphate Pyrophosphohydrolase"/>
    <property type="match status" value="1"/>
</dbReference>
<dbReference type="EMBL" id="LICA01000098">
    <property type="protein sequence ID" value="KRO95251.1"/>
    <property type="molecule type" value="Genomic_DNA"/>
</dbReference>
<gene>
    <name evidence="20" type="ORF">ABS24_03555</name>
</gene>
<dbReference type="GO" id="GO:0006281">
    <property type="term" value="P:DNA repair"/>
    <property type="evidence" value="ECO:0007669"/>
    <property type="project" value="UniProtKB-KW"/>
</dbReference>
<accession>A0A0R2UD44</accession>
<feature type="binding site" evidence="17">
    <location>
        <position position="120"/>
    </location>
    <ligand>
        <name>8-oxo-dGTP</name>
        <dbReference type="ChEBI" id="CHEBI:77896"/>
    </ligand>
</feature>
<keyword evidence="4" id="KW-0235">DNA replication</keyword>
<dbReference type="GO" id="GO:0046872">
    <property type="term" value="F:metal ion binding"/>
    <property type="evidence" value="ECO:0007669"/>
    <property type="project" value="UniProtKB-KW"/>
</dbReference>
<evidence type="ECO:0000256" key="11">
    <source>
        <dbReference type="ARBA" id="ARBA00036904"/>
    </source>
</evidence>
<keyword evidence="6" id="KW-0227">DNA damage</keyword>
<dbReference type="Pfam" id="PF14815">
    <property type="entry name" value="NUDIX_4"/>
    <property type="match status" value="1"/>
</dbReference>
<dbReference type="CDD" id="cd03425">
    <property type="entry name" value="NUDIX_MutT_NudA_like"/>
    <property type="match status" value="1"/>
</dbReference>
<evidence type="ECO:0000256" key="5">
    <source>
        <dbReference type="ARBA" id="ARBA00022723"/>
    </source>
</evidence>
<evidence type="ECO:0000256" key="13">
    <source>
        <dbReference type="ARBA" id="ARBA00040794"/>
    </source>
</evidence>
<dbReference type="FunFam" id="3.90.79.10:FF:000014">
    <property type="entry name" value="8-oxo-dGTP diphosphatase MutT"/>
    <property type="match status" value="1"/>
</dbReference>
<dbReference type="GO" id="GO:0044715">
    <property type="term" value="F:8-oxo-dGDP phosphatase activity"/>
    <property type="evidence" value="ECO:0007669"/>
    <property type="project" value="TreeGrafter"/>
</dbReference>
<comment type="catalytic activity">
    <reaction evidence="11">
        <text>8-oxo-GTP + H2O = 8-oxo-GMP + diphosphate + H(+)</text>
        <dbReference type="Rhea" id="RHEA:67616"/>
        <dbReference type="ChEBI" id="CHEBI:15377"/>
        <dbReference type="ChEBI" id="CHEBI:15378"/>
        <dbReference type="ChEBI" id="CHEBI:33019"/>
        <dbReference type="ChEBI" id="CHEBI:143553"/>
        <dbReference type="ChEBI" id="CHEBI:145694"/>
    </reaction>
</comment>
<evidence type="ECO:0000256" key="9">
    <source>
        <dbReference type="ARBA" id="ARBA00023204"/>
    </source>
</evidence>
<name>A0A0R2UD44_9GAMM</name>
<evidence type="ECO:0000256" key="12">
    <source>
        <dbReference type="ARBA" id="ARBA00038905"/>
    </source>
</evidence>
<dbReference type="PROSITE" id="PS51462">
    <property type="entry name" value="NUDIX"/>
    <property type="match status" value="1"/>
</dbReference>
<dbReference type="NCBIfam" id="TIGR00586">
    <property type="entry name" value="mutt"/>
    <property type="match status" value="1"/>
</dbReference>
<evidence type="ECO:0000313" key="21">
    <source>
        <dbReference type="Proteomes" id="UP000051213"/>
    </source>
</evidence>
<feature type="binding site" evidence="18">
    <location>
        <position position="58"/>
    </location>
    <ligand>
        <name>Mg(2+)</name>
        <dbReference type="ChEBI" id="CHEBI:18420"/>
    </ligand>
</feature>
<dbReference type="GO" id="GO:0044716">
    <property type="term" value="F:8-oxo-GDP phosphatase activity"/>
    <property type="evidence" value="ECO:0007669"/>
    <property type="project" value="TreeGrafter"/>
</dbReference>
<keyword evidence="3" id="KW-0515">Mutator protein</keyword>
<dbReference type="PANTHER" id="PTHR47707">
    <property type="entry name" value="8-OXO-DGTP DIPHOSPHATASE"/>
    <property type="match status" value="1"/>
</dbReference>
<comment type="similarity">
    <text evidence="2">Belongs to the Nudix hydrolase family.</text>
</comment>
<dbReference type="InterPro" id="IPR029119">
    <property type="entry name" value="MutY_C"/>
</dbReference>
<evidence type="ECO:0000313" key="20">
    <source>
        <dbReference type="EMBL" id="KRO95251.1"/>
    </source>
</evidence>
<dbReference type="InterPro" id="IPR047127">
    <property type="entry name" value="MutT-like"/>
</dbReference>
<evidence type="ECO:0000256" key="1">
    <source>
        <dbReference type="ARBA" id="ARBA00001946"/>
    </source>
</evidence>
<dbReference type="AlphaFoldDB" id="A0A0R2UD44"/>
<feature type="binding site" evidence="17">
    <location>
        <position position="29"/>
    </location>
    <ligand>
        <name>8-oxo-dGTP</name>
        <dbReference type="ChEBI" id="CHEBI:77896"/>
    </ligand>
</feature>
<comment type="cofactor">
    <cofactor evidence="1 18">
        <name>Mg(2+)</name>
        <dbReference type="ChEBI" id="CHEBI:18420"/>
    </cofactor>
</comment>
<dbReference type="EC" id="3.6.1.55" evidence="12"/>
<dbReference type="GO" id="GO:0006260">
    <property type="term" value="P:DNA replication"/>
    <property type="evidence" value="ECO:0007669"/>
    <property type="project" value="UniProtKB-KW"/>
</dbReference>
<evidence type="ECO:0000256" key="14">
    <source>
        <dbReference type="ARBA" id="ARBA00041592"/>
    </source>
</evidence>
<keyword evidence="9" id="KW-0234">DNA repair</keyword>
<dbReference type="InterPro" id="IPR020084">
    <property type="entry name" value="NUDIX_hydrolase_CS"/>
</dbReference>
<feature type="binding site" evidence="18">
    <location>
        <position position="38"/>
    </location>
    <ligand>
        <name>Mg(2+)</name>
        <dbReference type="ChEBI" id="CHEBI:18420"/>
    </ligand>
</feature>
<evidence type="ECO:0000256" key="16">
    <source>
        <dbReference type="ARBA" id="ARBA00042798"/>
    </source>
</evidence>
<evidence type="ECO:0000256" key="7">
    <source>
        <dbReference type="ARBA" id="ARBA00022801"/>
    </source>
</evidence>
<evidence type="ECO:0000256" key="3">
    <source>
        <dbReference type="ARBA" id="ARBA00022457"/>
    </source>
</evidence>
<evidence type="ECO:0000256" key="10">
    <source>
        <dbReference type="ARBA" id="ARBA00035861"/>
    </source>
</evidence>
<feature type="binding site" evidence="17">
    <location>
        <begin position="35"/>
        <end position="38"/>
    </location>
    <ligand>
        <name>8-oxo-dGTP</name>
        <dbReference type="ChEBI" id="CHEBI:77896"/>
    </ligand>
</feature>
<evidence type="ECO:0000256" key="15">
    <source>
        <dbReference type="ARBA" id="ARBA00041979"/>
    </source>
</evidence>
<evidence type="ECO:0000256" key="8">
    <source>
        <dbReference type="ARBA" id="ARBA00022842"/>
    </source>
</evidence>
<dbReference type="SUPFAM" id="SSF55811">
    <property type="entry name" value="Nudix"/>
    <property type="match status" value="1"/>
</dbReference>
<dbReference type="InterPro" id="IPR003561">
    <property type="entry name" value="Mutator_MutT"/>
</dbReference>
<dbReference type="GO" id="GO:0035539">
    <property type="term" value="F:8-oxo-7,8-dihydrodeoxyguanosine triphosphate pyrophosphatase activity"/>
    <property type="evidence" value="ECO:0007669"/>
    <property type="project" value="UniProtKB-EC"/>
</dbReference>
<evidence type="ECO:0000256" key="6">
    <source>
        <dbReference type="ARBA" id="ARBA00022763"/>
    </source>
</evidence>
<dbReference type="GO" id="GO:0008413">
    <property type="term" value="F:8-oxo-7,8-dihydroguanosine triphosphate pyrophosphatase activity"/>
    <property type="evidence" value="ECO:0007669"/>
    <property type="project" value="InterPro"/>
</dbReference>
<keyword evidence="5 18" id="KW-0479">Metal-binding</keyword>
<dbReference type="InterPro" id="IPR000086">
    <property type="entry name" value="NUDIX_hydrolase_dom"/>
</dbReference>